<evidence type="ECO:0000256" key="1">
    <source>
        <dbReference type="SAM" id="MobiDB-lite"/>
    </source>
</evidence>
<reference evidence="2 3" key="1">
    <citation type="journal article" date="2021" name="Comput. Struct. Biotechnol. J.">
        <title>De novo genome assembly of the potent medicinal plant Rehmannia glutinosa using nanopore technology.</title>
        <authorList>
            <person name="Ma L."/>
            <person name="Dong C."/>
            <person name="Song C."/>
            <person name="Wang X."/>
            <person name="Zheng X."/>
            <person name="Niu Y."/>
            <person name="Chen S."/>
            <person name="Feng W."/>
        </authorList>
    </citation>
    <scope>NUCLEOTIDE SEQUENCE [LARGE SCALE GENOMIC DNA]</scope>
    <source>
        <strain evidence="2">DH-2019</strain>
    </source>
</reference>
<evidence type="ECO:0000313" key="3">
    <source>
        <dbReference type="Proteomes" id="UP001318860"/>
    </source>
</evidence>
<keyword evidence="3" id="KW-1185">Reference proteome</keyword>
<name>A0ABR0WKJ8_REHGL</name>
<dbReference type="Proteomes" id="UP001318860">
    <property type="component" value="Unassembled WGS sequence"/>
</dbReference>
<protein>
    <recommendedName>
        <fullName evidence="4">Myb-like domain-containing protein</fullName>
    </recommendedName>
</protein>
<gene>
    <name evidence="2" type="ORF">DH2020_020329</name>
</gene>
<dbReference type="PANTHER" id="PTHR47863:SF5">
    <property type="entry name" value="HOMEODOMAIN-LIKE PROTEIN WITH RING_FYVE_PHD-TYPE ZINC FINGER DOMAIN-CONTAINING PROTEIN-RELATED"/>
    <property type="match status" value="1"/>
</dbReference>
<organism evidence="2 3">
    <name type="scientific">Rehmannia glutinosa</name>
    <name type="common">Chinese foxglove</name>
    <dbReference type="NCBI Taxonomy" id="99300"/>
    <lineage>
        <taxon>Eukaryota</taxon>
        <taxon>Viridiplantae</taxon>
        <taxon>Streptophyta</taxon>
        <taxon>Embryophyta</taxon>
        <taxon>Tracheophyta</taxon>
        <taxon>Spermatophyta</taxon>
        <taxon>Magnoliopsida</taxon>
        <taxon>eudicotyledons</taxon>
        <taxon>Gunneridae</taxon>
        <taxon>Pentapetalae</taxon>
        <taxon>asterids</taxon>
        <taxon>lamiids</taxon>
        <taxon>Lamiales</taxon>
        <taxon>Orobanchaceae</taxon>
        <taxon>Rehmannieae</taxon>
        <taxon>Rehmannia</taxon>
    </lineage>
</organism>
<dbReference type="Gene3D" id="1.10.10.60">
    <property type="entry name" value="Homeodomain-like"/>
    <property type="match status" value="1"/>
</dbReference>
<evidence type="ECO:0008006" key="4">
    <source>
        <dbReference type="Google" id="ProtNLM"/>
    </source>
</evidence>
<sequence length="166" mass="19189">MRIVKFLQLPEEKTFHLICKNMDVAMQKKNKFSKMNVKLPLLPSDKNKQTSPTLNTPRRLRRPSSTLTTDKVLNKNVKASIKLKQPQQSSVKLATNAYGSGKCKRRLWIEIEEEALKAGVQKFSKKPIKNIPWRKILGLGQHVFDRTHTPSDLKDKWRNMCNGVEH</sequence>
<accession>A0ABR0WKJ8</accession>
<dbReference type="PANTHER" id="PTHR47863">
    <property type="entry name" value="RING/FYVE/PHD ZINC FINGER SUPERFAMILY PROTEIN"/>
    <property type="match status" value="1"/>
</dbReference>
<feature type="region of interest" description="Disordered" evidence="1">
    <location>
        <begin position="42"/>
        <end position="64"/>
    </location>
</feature>
<feature type="compositionally biased region" description="Low complexity" evidence="1">
    <location>
        <begin position="50"/>
        <end position="64"/>
    </location>
</feature>
<evidence type="ECO:0000313" key="2">
    <source>
        <dbReference type="EMBL" id="KAK6146460.1"/>
    </source>
</evidence>
<comment type="caution">
    <text evidence="2">The sequence shown here is derived from an EMBL/GenBank/DDBJ whole genome shotgun (WGS) entry which is preliminary data.</text>
</comment>
<dbReference type="CDD" id="cd11660">
    <property type="entry name" value="SANT_TRF"/>
    <property type="match status" value="1"/>
</dbReference>
<dbReference type="InterPro" id="IPR009057">
    <property type="entry name" value="Homeodomain-like_sf"/>
</dbReference>
<dbReference type="SUPFAM" id="SSF46689">
    <property type="entry name" value="Homeodomain-like"/>
    <property type="match status" value="1"/>
</dbReference>
<dbReference type="EMBL" id="JABTTQ020000011">
    <property type="protein sequence ID" value="KAK6146460.1"/>
    <property type="molecule type" value="Genomic_DNA"/>
</dbReference>
<proteinExistence type="predicted"/>